<protein>
    <submittedName>
        <fullName evidence="1">Uncharacterized protein</fullName>
    </submittedName>
</protein>
<name>A0A0A8Y8G4_ARUDO</name>
<evidence type="ECO:0000313" key="1">
    <source>
        <dbReference type="EMBL" id="JAD21518.1"/>
    </source>
</evidence>
<sequence length="63" mass="7302">MAAIMIAILLDIIHRYSFFNLNCSDALEHYVLHSLKTNDHMNLIKCLLFGLSCFGSIACRWLW</sequence>
<organism evidence="1">
    <name type="scientific">Arundo donax</name>
    <name type="common">Giant reed</name>
    <name type="synonym">Donax arundinaceus</name>
    <dbReference type="NCBI Taxonomy" id="35708"/>
    <lineage>
        <taxon>Eukaryota</taxon>
        <taxon>Viridiplantae</taxon>
        <taxon>Streptophyta</taxon>
        <taxon>Embryophyta</taxon>
        <taxon>Tracheophyta</taxon>
        <taxon>Spermatophyta</taxon>
        <taxon>Magnoliopsida</taxon>
        <taxon>Liliopsida</taxon>
        <taxon>Poales</taxon>
        <taxon>Poaceae</taxon>
        <taxon>PACMAD clade</taxon>
        <taxon>Arundinoideae</taxon>
        <taxon>Arundineae</taxon>
        <taxon>Arundo</taxon>
    </lineage>
</organism>
<reference evidence="1" key="2">
    <citation type="journal article" date="2015" name="Data Brief">
        <title>Shoot transcriptome of the giant reed, Arundo donax.</title>
        <authorList>
            <person name="Barrero R.A."/>
            <person name="Guerrero F.D."/>
            <person name="Moolhuijzen P."/>
            <person name="Goolsby J.A."/>
            <person name="Tidwell J."/>
            <person name="Bellgard S.E."/>
            <person name="Bellgard M.I."/>
        </authorList>
    </citation>
    <scope>NUCLEOTIDE SEQUENCE</scope>
    <source>
        <tissue evidence="1">Shoot tissue taken approximately 20 cm above the soil surface</tissue>
    </source>
</reference>
<dbReference type="AlphaFoldDB" id="A0A0A8Y8G4"/>
<accession>A0A0A8Y8G4</accession>
<dbReference type="EMBL" id="GBRH01276377">
    <property type="protein sequence ID" value="JAD21518.1"/>
    <property type="molecule type" value="Transcribed_RNA"/>
</dbReference>
<reference evidence="1" key="1">
    <citation type="submission" date="2014-09" db="EMBL/GenBank/DDBJ databases">
        <authorList>
            <person name="Magalhaes I.L.F."/>
            <person name="Oliveira U."/>
            <person name="Santos F.R."/>
            <person name="Vidigal T.H.D.A."/>
            <person name="Brescovit A.D."/>
            <person name="Santos A.J."/>
        </authorList>
    </citation>
    <scope>NUCLEOTIDE SEQUENCE</scope>
    <source>
        <tissue evidence="1">Shoot tissue taken approximately 20 cm above the soil surface</tissue>
    </source>
</reference>
<proteinExistence type="predicted"/>